<gene>
    <name evidence="7" type="primary">steA</name>
    <name evidence="7" type="ORF">NGRA_1630</name>
</gene>
<dbReference type="SMART" id="SM00424">
    <property type="entry name" value="STE"/>
    <property type="match status" value="1"/>
</dbReference>
<dbReference type="PANTHER" id="PTHR47427">
    <property type="entry name" value="PROTEIN STE12"/>
    <property type="match status" value="1"/>
</dbReference>
<evidence type="ECO:0000256" key="2">
    <source>
        <dbReference type="ARBA" id="ARBA00023015"/>
    </source>
</evidence>
<evidence type="ECO:0000313" key="8">
    <source>
        <dbReference type="Proteomes" id="UP000740883"/>
    </source>
</evidence>
<comment type="caution">
    <text evidence="7">The sequence shown here is derived from an EMBL/GenBank/DDBJ whole genome shotgun (WGS) entry which is preliminary data.</text>
</comment>
<reference evidence="7 8" key="1">
    <citation type="journal article" date="2020" name="Genome Biol. Evol.">
        <title>Comparative genomics of strictly vertically transmitted, feminizing microsporidia endosymbionts of amphipod crustaceans.</title>
        <authorList>
            <person name="Cormier A."/>
            <person name="Chebbi M.A."/>
            <person name="Giraud I."/>
            <person name="Wattier R."/>
            <person name="Teixeira M."/>
            <person name="Gilbert C."/>
            <person name="Rigaud T."/>
            <person name="Cordaux R."/>
        </authorList>
    </citation>
    <scope>NUCLEOTIDE SEQUENCE [LARGE SCALE GENOMIC DNA]</scope>
    <source>
        <strain evidence="7 8">Ou3-Ou53</strain>
    </source>
</reference>
<evidence type="ECO:0000256" key="3">
    <source>
        <dbReference type="ARBA" id="ARBA00023163"/>
    </source>
</evidence>
<dbReference type="GO" id="GO:0005634">
    <property type="term" value="C:nucleus"/>
    <property type="evidence" value="ECO:0007669"/>
    <property type="project" value="UniProtKB-SubCell"/>
</dbReference>
<dbReference type="GO" id="GO:0003700">
    <property type="term" value="F:DNA-binding transcription factor activity"/>
    <property type="evidence" value="ECO:0007669"/>
    <property type="project" value="InterPro"/>
</dbReference>
<comment type="similarity">
    <text evidence="5">Belongs to the STE12 transcription factor family.</text>
</comment>
<organism evidence="7 8">
    <name type="scientific">Nosema granulosis</name>
    <dbReference type="NCBI Taxonomy" id="83296"/>
    <lineage>
        <taxon>Eukaryota</taxon>
        <taxon>Fungi</taxon>
        <taxon>Fungi incertae sedis</taxon>
        <taxon>Microsporidia</taxon>
        <taxon>Nosematidae</taxon>
        <taxon>Nosema</taxon>
    </lineage>
</organism>
<dbReference type="InterPro" id="IPR003120">
    <property type="entry name" value="Ste12"/>
</dbReference>
<feature type="compositionally biased region" description="Low complexity" evidence="6">
    <location>
        <begin position="343"/>
        <end position="353"/>
    </location>
</feature>
<dbReference type="PANTHER" id="PTHR47427:SF1">
    <property type="entry name" value="PROTEIN STE12"/>
    <property type="match status" value="1"/>
</dbReference>
<comment type="subcellular location">
    <subcellularLocation>
        <location evidence="1">Nucleus</location>
    </subcellularLocation>
</comment>
<evidence type="ECO:0000256" key="5">
    <source>
        <dbReference type="ARBA" id="ARBA00024345"/>
    </source>
</evidence>
<sequence>MLNSDKELFEFLTNAPKEFRDGERIKKFQLKNGDFIHCVLWNMHFYITGTDIVKILIWRFQNAGRTLSTLKKFEEGIFSDLRNLKPGIDATLEGPRSEFLEFLYKNGCIRTQKKQKVFYWYSVPHDALFCDALERDLRRETNMYTYNKYMNNLARHNGGGFGAAFTRNNMKRLSVDYDNRYARSVESVNQRMALPRKNPMDTRNPLGMSNPMEARSNLDLRTTVEHMKNPLDINNTNRGQDPFQRQQFIQENTMKNHLNNRNFISSYSVKDQLFTDQSPHKVFPEYDLFEDDDLFNTEQSKQINPATIEKPIPENFSMQDFDFLRQRVEDRMKKEAKPKKESNNIINNNKNDNSGGFYNTF</sequence>
<evidence type="ECO:0000256" key="1">
    <source>
        <dbReference type="ARBA" id="ARBA00004123"/>
    </source>
</evidence>
<keyword evidence="2" id="KW-0805">Transcription regulation</keyword>
<protein>
    <submittedName>
        <fullName evidence="7">Transcription factor steA</fullName>
    </submittedName>
</protein>
<dbReference type="AlphaFoldDB" id="A0A9P6GYK3"/>
<evidence type="ECO:0000256" key="4">
    <source>
        <dbReference type="ARBA" id="ARBA00023242"/>
    </source>
</evidence>
<feature type="compositionally biased region" description="Basic and acidic residues" evidence="6">
    <location>
        <begin position="333"/>
        <end position="342"/>
    </location>
</feature>
<dbReference type="GO" id="GO:1990527">
    <property type="term" value="C:Tec1p-Ste12p-Dig1p complex"/>
    <property type="evidence" value="ECO:0007669"/>
    <property type="project" value="TreeGrafter"/>
</dbReference>
<dbReference type="InterPro" id="IPR052127">
    <property type="entry name" value="STE12_transcription_factor"/>
</dbReference>
<proteinExistence type="inferred from homology"/>
<dbReference type="GO" id="GO:1990526">
    <property type="term" value="C:Ste12p-Dig1p-Dig2p complex"/>
    <property type="evidence" value="ECO:0007669"/>
    <property type="project" value="TreeGrafter"/>
</dbReference>
<name>A0A9P6GYK3_9MICR</name>
<accession>A0A9P6GYK3</accession>
<keyword evidence="3" id="KW-0804">Transcription</keyword>
<dbReference type="Proteomes" id="UP000740883">
    <property type="component" value="Unassembled WGS sequence"/>
</dbReference>
<keyword evidence="4" id="KW-0539">Nucleus</keyword>
<feature type="region of interest" description="Disordered" evidence="6">
    <location>
        <begin position="333"/>
        <end position="361"/>
    </location>
</feature>
<keyword evidence="8" id="KW-1185">Reference proteome</keyword>
<dbReference type="OrthoDB" id="1095242at2759"/>
<dbReference type="EMBL" id="SBJO01000116">
    <property type="protein sequence ID" value="KAF9762971.1"/>
    <property type="molecule type" value="Genomic_DNA"/>
</dbReference>
<dbReference type="Pfam" id="PF02200">
    <property type="entry name" value="STE"/>
    <property type="match status" value="1"/>
</dbReference>
<evidence type="ECO:0000256" key="6">
    <source>
        <dbReference type="SAM" id="MobiDB-lite"/>
    </source>
</evidence>
<evidence type="ECO:0000313" key="7">
    <source>
        <dbReference type="EMBL" id="KAF9762971.1"/>
    </source>
</evidence>